<dbReference type="AlphaFoldDB" id="E5A2T9"/>
<dbReference type="InParanoid" id="E5A2T9"/>
<dbReference type="Pfam" id="PF00481">
    <property type="entry name" value="PP2C"/>
    <property type="match status" value="1"/>
</dbReference>
<dbReference type="STRING" id="985895.E5A2T9"/>
<dbReference type="PROSITE" id="PS51746">
    <property type="entry name" value="PPM_2"/>
    <property type="match status" value="1"/>
</dbReference>
<name>E5A2T9_LEPMJ</name>
<accession>E5A2T9</accession>
<dbReference type="eggNOG" id="KOG0700">
    <property type="taxonomic scope" value="Eukaryota"/>
</dbReference>
<feature type="domain" description="PPM-type phosphatase" evidence="2">
    <location>
        <begin position="237"/>
        <end position="606"/>
    </location>
</feature>
<dbReference type="Gene3D" id="3.60.40.10">
    <property type="entry name" value="PPM-type phosphatase domain"/>
    <property type="match status" value="1"/>
</dbReference>
<dbReference type="RefSeq" id="XP_003841364.1">
    <property type="nucleotide sequence ID" value="XM_003841316.1"/>
</dbReference>
<dbReference type="GeneID" id="13281779"/>
<evidence type="ECO:0000256" key="1">
    <source>
        <dbReference type="SAM" id="MobiDB-lite"/>
    </source>
</evidence>
<sequence>MHGPGLPIRGQSSVPITLTTSFLKSRIFIHNQNMSPLWWRGAAKSTALLQAASALRLRGSWAPASRSLRQRAAQPRRIETPLSRAFNSQRAPISRFPCLVTAVKAQRLANALVPQNISTATILRSAFPTKSVIFILIVGALLYVVAEVNDDWWEDHIYAGTQGEIWSPLHFYDNKHDLQDACVLDYPDLTIPGRADYILANFDRMAAGWMISERRAKDENMLVTHGCRYASNQPCEDYLALGTSLGLGEMPWNYWSIMDGHAGPYMASVLQRVLIPRVSLALSALPYTSGPLEVESTIKKAFSYLDGEILETGWIGANWCPAATEAGTSATDPVVSGSCALLAAFNPKASTLHVACTGDSRAVLGRWDASSNRYKCIPLSEDQTGFNPKEVARLAESHPDEPDIIDPKTGRLLGLAVTRAFGDHRWKWRDMFVKVVEKKFWGPPPRPESRAPPPYLTAEPEVTDTTIVRVNPHDGDAKAKSDFMIMASDGLWDHISSEDAVECVERWLEAKARGNGSVSKDPELLANPPSFSLALRLEPGVEIKDGEPHWKATPEYFAIEDDNAAVCLARNAMGGTRRNLFLGLMYMSPPRKRRAVDDTTIMVVFFDDFGARVGKEDKAEKQKQGQGHDQAPDKKWWFPKPTIWWFPKPTIWWGKKE</sequence>
<dbReference type="EMBL" id="FP929132">
    <property type="protein sequence ID" value="CBX97885.1"/>
    <property type="molecule type" value="Genomic_DNA"/>
</dbReference>
<dbReference type="GO" id="GO:0005739">
    <property type="term" value="C:mitochondrion"/>
    <property type="evidence" value="ECO:0007669"/>
    <property type="project" value="TreeGrafter"/>
</dbReference>
<protein>
    <recommendedName>
        <fullName evidence="2">PPM-type phosphatase domain-containing protein</fullName>
    </recommendedName>
</protein>
<dbReference type="VEuPathDB" id="FungiDB:LEMA_P092940.1"/>
<evidence type="ECO:0000259" key="2">
    <source>
        <dbReference type="PROSITE" id="PS51746"/>
    </source>
</evidence>
<dbReference type="GO" id="GO:0004741">
    <property type="term" value="F:[pyruvate dehydrogenase (acetyl-transferring)]-phosphatase activity"/>
    <property type="evidence" value="ECO:0007669"/>
    <property type="project" value="TreeGrafter"/>
</dbReference>
<dbReference type="InterPro" id="IPR036457">
    <property type="entry name" value="PPM-type-like_dom_sf"/>
</dbReference>
<dbReference type="SUPFAM" id="SSF81606">
    <property type="entry name" value="PP2C-like"/>
    <property type="match status" value="1"/>
</dbReference>
<dbReference type="OMA" id="PWNYWSI"/>
<keyword evidence="4" id="KW-1185">Reference proteome</keyword>
<organism evidence="4">
    <name type="scientific">Leptosphaeria maculans (strain JN3 / isolate v23.1.3 / race Av1-4-5-6-7-8)</name>
    <name type="common">Blackleg fungus</name>
    <name type="synonym">Phoma lingam</name>
    <dbReference type="NCBI Taxonomy" id="985895"/>
    <lineage>
        <taxon>Eukaryota</taxon>
        <taxon>Fungi</taxon>
        <taxon>Dikarya</taxon>
        <taxon>Ascomycota</taxon>
        <taxon>Pezizomycotina</taxon>
        <taxon>Dothideomycetes</taxon>
        <taxon>Pleosporomycetidae</taxon>
        <taxon>Pleosporales</taxon>
        <taxon>Pleosporineae</taxon>
        <taxon>Leptosphaeriaceae</taxon>
        <taxon>Plenodomus</taxon>
        <taxon>Plenodomus lingam/Leptosphaeria maculans species complex</taxon>
    </lineage>
</organism>
<gene>
    <name evidence="3" type="ORF">LEMA_P092940.1</name>
</gene>
<evidence type="ECO:0000313" key="3">
    <source>
        <dbReference type="EMBL" id="CBX97885.1"/>
    </source>
</evidence>
<dbReference type="HOGENOM" id="CLU_431542_0_0_1"/>
<feature type="region of interest" description="Disordered" evidence="1">
    <location>
        <begin position="616"/>
        <end position="635"/>
    </location>
</feature>
<proteinExistence type="predicted"/>
<dbReference type="PANTHER" id="PTHR13832:SF792">
    <property type="entry name" value="GM14286P"/>
    <property type="match status" value="1"/>
</dbReference>
<dbReference type="InterPro" id="IPR015655">
    <property type="entry name" value="PP2C"/>
</dbReference>
<dbReference type="Proteomes" id="UP000002668">
    <property type="component" value="Genome"/>
</dbReference>
<dbReference type="SMART" id="SM00332">
    <property type="entry name" value="PP2Cc"/>
    <property type="match status" value="1"/>
</dbReference>
<dbReference type="CDD" id="cd00143">
    <property type="entry name" value="PP2Cc"/>
    <property type="match status" value="1"/>
</dbReference>
<evidence type="ECO:0000313" key="4">
    <source>
        <dbReference type="Proteomes" id="UP000002668"/>
    </source>
</evidence>
<reference evidence="4" key="1">
    <citation type="journal article" date="2011" name="Nat. Commun.">
        <title>Effector diversification within compartments of the Leptosphaeria maculans genome affected by Repeat-Induced Point mutations.</title>
        <authorList>
            <person name="Rouxel T."/>
            <person name="Grandaubert J."/>
            <person name="Hane J.K."/>
            <person name="Hoede C."/>
            <person name="van de Wouw A.P."/>
            <person name="Couloux A."/>
            <person name="Dominguez V."/>
            <person name="Anthouard V."/>
            <person name="Bally P."/>
            <person name="Bourras S."/>
            <person name="Cozijnsen A.J."/>
            <person name="Ciuffetti L.M."/>
            <person name="Degrave A."/>
            <person name="Dilmaghani A."/>
            <person name="Duret L."/>
            <person name="Fudal I."/>
            <person name="Goodwin S.B."/>
            <person name="Gout L."/>
            <person name="Glaser N."/>
            <person name="Linglin J."/>
            <person name="Kema G.H.J."/>
            <person name="Lapalu N."/>
            <person name="Lawrence C.B."/>
            <person name="May K."/>
            <person name="Meyer M."/>
            <person name="Ollivier B."/>
            <person name="Poulain J."/>
            <person name="Schoch C.L."/>
            <person name="Simon A."/>
            <person name="Spatafora J.W."/>
            <person name="Stachowiak A."/>
            <person name="Turgeon B.G."/>
            <person name="Tyler B.M."/>
            <person name="Vincent D."/>
            <person name="Weissenbach J."/>
            <person name="Amselem J."/>
            <person name="Quesneville H."/>
            <person name="Oliver R.P."/>
            <person name="Wincker P."/>
            <person name="Balesdent M.-H."/>
            <person name="Howlett B.J."/>
        </authorList>
    </citation>
    <scope>NUCLEOTIDE SEQUENCE [LARGE SCALE GENOMIC DNA]</scope>
    <source>
        <strain evidence="4">JN3 / isolate v23.1.3 / race Av1-4-5-6-7-8</strain>
    </source>
</reference>
<dbReference type="InterPro" id="IPR001932">
    <property type="entry name" value="PPM-type_phosphatase-like_dom"/>
</dbReference>
<dbReference type="OrthoDB" id="420076at2759"/>
<dbReference type="PANTHER" id="PTHR13832">
    <property type="entry name" value="PROTEIN PHOSPHATASE 2C"/>
    <property type="match status" value="1"/>
</dbReference>